<evidence type="ECO:0000256" key="1">
    <source>
        <dbReference type="SAM" id="MobiDB-lite"/>
    </source>
</evidence>
<evidence type="ECO:0000313" key="2">
    <source>
        <dbReference type="EMBL" id="HGZ43806.1"/>
    </source>
</evidence>
<dbReference type="AlphaFoldDB" id="A0A832MMG8"/>
<gene>
    <name evidence="2" type="ORF">ENR23_10345</name>
</gene>
<sequence>MKRTTLILDPSLYAELRRRAAAEGRTLTEVVERTLRLGLAAGAPARRPRVTLPSYDLGPFLVDPSRRGPTPRAPRAGEAP</sequence>
<dbReference type="InterPro" id="IPR010985">
    <property type="entry name" value="Ribbon_hlx_hlx"/>
</dbReference>
<reference evidence="2" key="1">
    <citation type="journal article" date="2020" name="mSystems">
        <title>Genome- and Community-Level Interaction Insights into Carbon Utilization and Element Cycling Functions of Hydrothermarchaeota in Hydrothermal Sediment.</title>
        <authorList>
            <person name="Zhou Z."/>
            <person name="Liu Y."/>
            <person name="Xu W."/>
            <person name="Pan J."/>
            <person name="Luo Z.H."/>
            <person name="Li M."/>
        </authorList>
    </citation>
    <scope>NUCLEOTIDE SEQUENCE [LARGE SCALE GENOMIC DNA]</scope>
    <source>
        <strain evidence="2">SpSt-381</strain>
    </source>
</reference>
<feature type="compositionally biased region" description="Low complexity" evidence="1">
    <location>
        <begin position="67"/>
        <end position="80"/>
    </location>
</feature>
<organism evidence="2">
    <name type="scientific">Eiseniibacteriota bacterium</name>
    <dbReference type="NCBI Taxonomy" id="2212470"/>
    <lineage>
        <taxon>Bacteria</taxon>
        <taxon>Candidatus Eiseniibacteriota</taxon>
    </lineage>
</organism>
<protein>
    <recommendedName>
        <fullName evidence="3">Ribbon-helix-helix protein, CopG family</fullName>
    </recommendedName>
</protein>
<dbReference type="EMBL" id="DSQF01000021">
    <property type="protein sequence ID" value="HGZ43806.1"/>
    <property type="molecule type" value="Genomic_DNA"/>
</dbReference>
<comment type="caution">
    <text evidence="2">The sequence shown here is derived from an EMBL/GenBank/DDBJ whole genome shotgun (WGS) entry which is preliminary data.</text>
</comment>
<proteinExistence type="predicted"/>
<evidence type="ECO:0008006" key="3">
    <source>
        <dbReference type="Google" id="ProtNLM"/>
    </source>
</evidence>
<feature type="region of interest" description="Disordered" evidence="1">
    <location>
        <begin position="54"/>
        <end position="80"/>
    </location>
</feature>
<dbReference type="SUPFAM" id="SSF47598">
    <property type="entry name" value="Ribbon-helix-helix"/>
    <property type="match status" value="1"/>
</dbReference>
<name>A0A832MMG8_UNCEI</name>
<accession>A0A832MMG8</accession>
<dbReference type="GO" id="GO:0006355">
    <property type="term" value="P:regulation of DNA-templated transcription"/>
    <property type="evidence" value="ECO:0007669"/>
    <property type="project" value="InterPro"/>
</dbReference>